<name>A0A182XR56_ANOQN</name>
<accession>A0A182XR56</accession>
<protein>
    <submittedName>
        <fullName evidence="3">Uncharacterized protein</fullName>
    </submittedName>
</protein>
<feature type="compositionally biased region" description="Pro residues" evidence="1">
    <location>
        <begin position="132"/>
        <end position="145"/>
    </location>
</feature>
<evidence type="ECO:0000313" key="4">
    <source>
        <dbReference type="Proteomes" id="UP000076407"/>
    </source>
</evidence>
<dbReference type="Proteomes" id="UP000076407">
    <property type="component" value="Unassembled WGS sequence"/>
</dbReference>
<organism evidence="3 4">
    <name type="scientific">Anopheles quadriannulatus</name>
    <name type="common">Mosquito</name>
    <dbReference type="NCBI Taxonomy" id="34691"/>
    <lineage>
        <taxon>Eukaryota</taxon>
        <taxon>Metazoa</taxon>
        <taxon>Ecdysozoa</taxon>
        <taxon>Arthropoda</taxon>
        <taxon>Hexapoda</taxon>
        <taxon>Insecta</taxon>
        <taxon>Pterygota</taxon>
        <taxon>Neoptera</taxon>
        <taxon>Endopterygota</taxon>
        <taxon>Diptera</taxon>
        <taxon>Nematocera</taxon>
        <taxon>Culicoidea</taxon>
        <taxon>Culicidae</taxon>
        <taxon>Anophelinae</taxon>
        <taxon>Anopheles</taxon>
    </lineage>
</organism>
<feature type="transmembrane region" description="Helical" evidence="2">
    <location>
        <begin position="34"/>
        <end position="53"/>
    </location>
</feature>
<dbReference type="EnsemblMetazoa" id="AQUA014339-RA">
    <property type="protein sequence ID" value="AQUA014339-PA"/>
    <property type="gene ID" value="AQUA014339"/>
</dbReference>
<feature type="region of interest" description="Disordered" evidence="1">
    <location>
        <begin position="132"/>
        <end position="173"/>
    </location>
</feature>
<reference evidence="3" key="1">
    <citation type="submission" date="2020-05" db="UniProtKB">
        <authorList>
            <consortium name="EnsemblMetazoa"/>
        </authorList>
    </citation>
    <scope>IDENTIFICATION</scope>
    <source>
        <strain evidence="3">SANGQUA</strain>
    </source>
</reference>
<evidence type="ECO:0000256" key="1">
    <source>
        <dbReference type="SAM" id="MobiDB-lite"/>
    </source>
</evidence>
<keyword evidence="2" id="KW-0472">Membrane</keyword>
<keyword evidence="2" id="KW-1133">Transmembrane helix</keyword>
<evidence type="ECO:0000256" key="2">
    <source>
        <dbReference type="SAM" id="Phobius"/>
    </source>
</evidence>
<proteinExistence type="predicted"/>
<evidence type="ECO:0000313" key="3">
    <source>
        <dbReference type="EnsemblMetazoa" id="AQUA014339-PA"/>
    </source>
</evidence>
<keyword evidence="2" id="KW-0812">Transmembrane</keyword>
<dbReference type="AlphaFoldDB" id="A0A182XR56"/>
<dbReference type="VEuPathDB" id="VectorBase:AQUA014339"/>
<keyword evidence="4" id="KW-1185">Reference proteome</keyword>
<sequence length="173" mass="19177">LRTAYDVHTHRVEVNGNVGLVSRAKKASQPASQIYFLLLHLLLLVVVVCLLRCPRNQCDQRCPVCRYRVLLFVLFGATIKKYTESRARPPFERSVFFFGTVFAVAARVHTLKGFLALLGPLGVKAANFAPNARPPGQPAIQPPSQPASQPAGPIFLAPNYTRTPARREQERTS</sequence>